<name>A0ACB9NTF7_BAUVA</name>
<sequence length="76" mass="8357">MAPSVSLRRHQNIHVKHDSNSTAILIGGPSSRHEKRRGPSGTNSNQGKAVVATVESHISLIPATEYSHQGDNWVWY</sequence>
<gene>
    <name evidence="1" type="ORF">L6164_016535</name>
</gene>
<evidence type="ECO:0000313" key="2">
    <source>
        <dbReference type="Proteomes" id="UP000828941"/>
    </source>
</evidence>
<proteinExistence type="predicted"/>
<comment type="caution">
    <text evidence="1">The sequence shown here is derived from an EMBL/GenBank/DDBJ whole genome shotgun (WGS) entry which is preliminary data.</text>
</comment>
<organism evidence="1 2">
    <name type="scientific">Bauhinia variegata</name>
    <name type="common">Purple orchid tree</name>
    <name type="synonym">Phanera variegata</name>
    <dbReference type="NCBI Taxonomy" id="167791"/>
    <lineage>
        <taxon>Eukaryota</taxon>
        <taxon>Viridiplantae</taxon>
        <taxon>Streptophyta</taxon>
        <taxon>Embryophyta</taxon>
        <taxon>Tracheophyta</taxon>
        <taxon>Spermatophyta</taxon>
        <taxon>Magnoliopsida</taxon>
        <taxon>eudicotyledons</taxon>
        <taxon>Gunneridae</taxon>
        <taxon>Pentapetalae</taxon>
        <taxon>rosids</taxon>
        <taxon>fabids</taxon>
        <taxon>Fabales</taxon>
        <taxon>Fabaceae</taxon>
        <taxon>Cercidoideae</taxon>
        <taxon>Cercideae</taxon>
        <taxon>Bauhiniinae</taxon>
        <taxon>Bauhinia</taxon>
    </lineage>
</organism>
<accession>A0ACB9NTF7</accession>
<protein>
    <submittedName>
        <fullName evidence="1">Uncharacterized protein</fullName>
    </submittedName>
</protein>
<keyword evidence="2" id="KW-1185">Reference proteome</keyword>
<dbReference type="Proteomes" id="UP000828941">
    <property type="component" value="Chromosome 6"/>
</dbReference>
<reference evidence="1 2" key="1">
    <citation type="journal article" date="2022" name="DNA Res.">
        <title>Chromosomal-level genome assembly of the orchid tree Bauhinia variegata (Leguminosae; Cercidoideae) supports the allotetraploid origin hypothesis of Bauhinia.</title>
        <authorList>
            <person name="Zhong Y."/>
            <person name="Chen Y."/>
            <person name="Zheng D."/>
            <person name="Pang J."/>
            <person name="Liu Y."/>
            <person name="Luo S."/>
            <person name="Meng S."/>
            <person name="Qian L."/>
            <person name="Wei D."/>
            <person name="Dai S."/>
            <person name="Zhou R."/>
        </authorList>
    </citation>
    <scope>NUCLEOTIDE SEQUENCE [LARGE SCALE GENOMIC DNA]</scope>
    <source>
        <strain evidence="1">BV-YZ2020</strain>
    </source>
</reference>
<evidence type="ECO:0000313" key="1">
    <source>
        <dbReference type="EMBL" id="KAI4338191.1"/>
    </source>
</evidence>
<dbReference type="EMBL" id="CM039431">
    <property type="protein sequence ID" value="KAI4338191.1"/>
    <property type="molecule type" value="Genomic_DNA"/>
</dbReference>